<keyword evidence="6" id="KW-0675">Receptor</keyword>
<dbReference type="GO" id="GO:0005886">
    <property type="term" value="C:plasma membrane"/>
    <property type="evidence" value="ECO:0007669"/>
    <property type="project" value="UniProtKB-SubCell"/>
</dbReference>
<gene>
    <name evidence="7" type="ORF">KQX54_015759</name>
</gene>
<protein>
    <recommendedName>
        <fullName evidence="6">Gustatory receptor</fullName>
    </recommendedName>
</protein>
<dbReference type="GO" id="GO:0007165">
    <property type="term" value="P:signal transduction"/>
    <property type="evidence" value="ECO:0007669"/>
    <property type="project" value="UniProtKB-KW"/>
</dbReference>
<organism evidence="7 8">
    <name type="scientific">Cotesia glomerata</name>
    <name type="common">Lepidopteran parasitic wasp</name>
    <name type="synonym">Apanteles glomeratus</name>
    <dbReference type="NCBI Taxonomy" id="32391"/>
    <lineage>
        <taxon>Eukaryota</taxon>
        <taxon>Metazoa</taxon>
        <taxon>Ecdysozoa</taxon>
        <taxon>Arthropoda</taxon>
        <taxon>Hexapoda</taxon>
        <taxon>Insecta</taxon>
        <taxon>Pterygota</taxon>
        <taxon>Neoptera</taxon>
        <taxon>Endopterygota</taxon>
        <taxon>Hymenoptera</taxon>
        <taxon>Apocrita</taxon>
        <taxon>Ichneumonoidea</taxon>
        <taxon>Braconidae</taxon>
        <taxon>Microgastrinae</taxon>
        <taxon>Cotesia</taxon>
    </lineage>
</organism>
<dbReference type="GO" id="GO:0050909">
    <property type="term" value="P:sensory perception of taste"/>
    <property type="evidence" value="ECO:0007669"/>
    <property type="project" value="InterPro"/>
</dbReference>
<keyword evidence="2 6" id="KW-1003">Cell membrane</keyword>
<keyword evidence="6" id="KW-0807">Transducer</keyword>
<dbReference type="Proteomes" id="UP000826195">
    <property type="component" value="Unassembled WGS sequence"/>
</dbReference>
<feature type="transmembrane region" description="Helical" evidence="6">
    <location>
        <begin position="245"/>
        <end position="269"/>
    </location>
</feature>
<evidence type="ECO:0000256" key="1">
    <source>
        <dbReference type="ARBA" id="ARBA00004651"/>
    </source>
</evidence>
<feature type="transmembrane region" description="Helical" evidence="6">
    <location>
        <begin position="281"/>
        <end position="305"/>
    </location>
</feature>
<dbReference type="EMBL" id="JAHXZJ010001119">
    <property type="protein sequence ID" value="KAH0555169.1"/>
    <property type="molecule type" value="Genomic_DNA"/>
</dbReference>
<dbReference type="Pfam" id="PF08395">
    <property type="entry name" value="7tm_7"/>
    <property type="match status" value="2"/>
</dbReference>
<reference evidence="7 8" key="1">
    <citation type="journal article" date="2021" name="J. Hered.">
        <title>A chromosome-level genome assembly of the parasitoid wasp, Cotesia glomerata (Hymenoptera: Braconidae).</title>
        <authorList>
            <person name="Pinto B.J."/>
            <person name="Weis J.J."/>
            <person name="Gamble T."/>
            <person name="Ode P.J."/>
            <person name="Paul R."/>
            <person name="Zaspel J.M."/>
        </authorList>
    </citation>
    <scope>NUCLEOTIDE SEQUENCE [LARGE SCALE GENOMIC DNA]</scope>
    <source>
        <tissue evidence="7">Whole</tissue>
    </source>
</reference>
<evidence type="ECO:0000256" key="4">
    <source>
        <dbReference type="ARBA" id="ARBA00022989"/>
    </source>
</evidence>
<comment type="subcellular location">
    <subcellularLocation>
        <location evidence="1 6">Cell membrane</location>
        <topology evidence="1 6">Multi-pass membrane protein</topology>
    </subcellularLocation>
</comment>
<feature type="transmembrane region" description="Helical" evidence="6">
    <location>
        <begin position="132"/>
        <end position="154"/>
    </location>
</feature>
<evidence type="ECO:0000256" key="6">
    <source>
        <dbReference type="RuleBase" id="RU363108"/>
    </source>
</evidence>
<evidence type="ECO:0000256" key="2">
    <source>
        <dbReference type="ARBA" id="ARBA00022475"/>
    </source>
</evidence>
<keyword evidence="4 6" id="KW-1133">Transmembrane helix</keyword>
<dbReference type="AlphaFoldDB" id="A0AAV7ISC5"/>
<feature type="transmembrane region" description="Helical" evidence="6">
    <location>
        <begin position="38"/>
        <end position="57"/>
    </location>
</feature>
<dbReference type="InterPro" id="IPR013604">
    <property type="entry name" value="7TM_chemorcpt"/>
</dbReference>
<keyword evidence="5 6" id="KW-0472">Membrane</keyword>
<comment type="similarity">
    <text evidence="6">Belongs to the insect chemoreceptor superfamily. Gustatory receptor (GR) family.</text>
</comment>
<evidence type="ECO:0000256" key="5">
    <source>
        <dbReference type="ARBA" id="ARBA00023136"/>
    </source>
</evidence>
<evidence type="ECO:0000313" key="7">
    <source>
        <dbReference type="EMBL" id="KAH0555169.1"/>
    </source>
</evidence>
<proteinExistence type="inferred from homology"/>
<sequence>MFESIYLIFFGIVGLTPIKLDQPQSSLKLFKYSQSRIGYFYLIFLIILTFGLSVLFFMHLKSENIVAENPLTLKLRISMRVARTLTIFVIWLNCCFKSSQIVDTANSYVRMNTEAVKIYDDISKSKFKTKHIIFYILIVAHLILLVLSITTSYLCNGIFDIRILTNVFDFVISLHIFQYATILAVIKTKFESMRLKLAELAEVYNALQAYVIVEKDKYLKILLQVKTIRHNHAALADICDSISEIFGISVLFSLAYVFGTTVHYSYFVISQNFVHPNRKSIVYTIDTVIPLVRFIVSITAFCVLANDVGTQLELFAYGVLRRKISFEACSIFCVDCELLSSIFSVTATYLILLIQSN</sequence>
<evidence type="ECO:0000256" key="3">
    <source>
        <dbReference type="ARBA" id="ARBA00022692"/>
    </source>
</evidence>
<keyword evidence="3 6" id="KW-0812">Transmembrane</keyword>
<accession>A0AAV7ISC5</accession>
<feature type="transmembrane region" description="Helical" evidence="6">
    <location>
        <begin position="326"/>
        <end position="354"/>
    </location>
</feature>
<feature type="transmembrane region" description="Helical" evidence="6">
    <location>
        <begin position="77"/>
        <end position="96"/>
    </location>
</feature>
<feature type="transmembrane region" description="Helical" evidence="6">
    <location>
        <begin position="166"/>
        <end position="186"/>
    </location>
</feature>
<evidence type="ECO:0000313" key="8">
    <source>
        <dbReference type="Proteomes" id="UP000826195"/>
    </source>
</evidence>
<keyword evidence="8" id="KW-1185">Reference proteome</keyword>
<comment type="function">
    <text evidence="6">Gustatory receptor which mediates acceptance or avoidance behavior, depending on its substrates.</text>
</comment>
<name>A0AAV7ISC5_COTGL</name>
<comment type="caution">
    <text evidence="7">The sequence shown here is derived from an EMBL/GenBank/DDBJ whole genome shotgun (WGS) entry which is preliminary data.</text>
</comment>